<sequence length="73" mass="8285">MSGKTLPAYLQQVLENHIAQSDLVRDKELEDIFRGLNRLNDNVERLKAVILKRRQESSASVPQAPVKNKTGKE</sequence>
<keyword evidence="3" id="KW-1185">Reference proteome</keyword>
<name>A0ABQ1RSP7_9ALTE</name>
<dbReference type="RefSeq" id="WP_099036586.1">
    <property type="nucleotide sequence ID" value="NZ_BMGJ01000017.1"/>
</dbReference>
<comment type="caution">
    <text evidence="2">The sequence shown here is derived from an EMBL/GenBank/DDBJ whole genome shotgun (WGS) entry which is preliminary data.</text>
</comment>
<protein>
    <submittedName>
        <fullName evidence="2">Uncharacterized protein</fullName>
    </submittedName>
</protein>
<proteinExistence type="predicted"/>
<evidence type="ECO:0000313" key="2">
    <source>
        <dbReference type="EMBL" id="GGD75985.1"/>
    </source>
</evidence>
<feature type="region of interest" description="Disordered" evidence="1">
    <location>
        <begin position="54"/>
        <end position="73"/>
    </location>
</feature>
<evidence type="ECO:0000313" key="3">
    <source>
        <dbReference type="Proteomes" id="UP000614272"/>
    </source>
</evidence>
<evidence type="ECO:0000256" key="1">
    <source>
        <dbReference type="SAM" id="MobiDB-lite"/>
    </source>
</evidence>
<gene>
    <name evidence="2" type="ORF">GCM10011357_33750</name>
</gene>
<dbReference type="Proteomes" id="UP000614272">
    <property type="component" value="Unassembled WGS sequence"/>
</dbReference>
<reference evidence="3" key="1">
    <citation type="journal article" date="2019" name="Int. J. Syst. Evol. Microbiol.">
        <title>The Global Catalogue of Microorganisms (GCM) 10K type strain sequencing project: providing services to taxonomists for standard genome sequencing and annotation.</title>
        <authorList>
            <consortium name="The Broad Institute Genomics Platform"/>
            <consortium name="The Broad Institute Genome Sequencing Center for Infectious Disease"/>
            <person name="Wu L."/>
            <person name="Ma J."/>
        </authorList>
    </citation>
    <scope>NUCLEOTIDE SEQUENCE [LARGE SCALE GENOMIC DNA]</scope>
    <source>
        <strain evidence="3">CGMCC 1.12923</strain>
    </source>
</reference>
<accession>A0ABQ1RSP7</accession>
<organism evidence="2 3">
    <name type="scientific">Lacimicrobium alkaliphilum</name>
    <dbReference type="NCBI Taxonomy" id="1526571"/>
    <lineage>
        <taxon>Bacteria</taxon>
        <taxon>Pseudomonadati</taxon>
        <taxon>Pseudomonadota</taxon>
        <taxon>Gammaproteobacteria</taxon>
        <taxon>Alteromonadales</taxon>
        <taxon>Alteromonadaceae</taxon>
        <taxon>Lacimicrobium</taxon>
    </lineage>
</organism>
<dbReference type="EMBL" id="BMGJ01000017">
    <property type="protein sequence ID" value="GGD75985.1"/>
    <property type="molecule type" value="Genomic_DNA"/>
</dbReference>